<dbReference type="PIRSF" id="PIRSF031982">
    <property type="entry name" value="UCP031982_abhydr"/>
    <property type="match status" value="1"/>
</dbReference>
<sequence length="360" mass="38836">MKLSRLLFAVTAGAILSSTFGAFAFEVGVRSLQIPSPSRAGDINLRIWYPALEGGAPLAVGENRIFKGAQAFESAPLTSGAYPLVLFSHGSGGNVEAMSWLANGLVKAGFIVAGPNHPGTTSGDSLPEETPKVWQRVGDLSAVIDFLSEDVVWKKHIDTDRIGAVGFSLGGTTVMKMAGAQTSLEDYARYCDSYKQWDCAWYANGIGFRNNEPVNVGAFDLRSVNRYFFEQSNRDPRVRAVVMIDPGMARAYVTESLEKIDISMSYINLGSEGTVPLATEASHLASAAPNASYVTVQESDHFSFLPECKADAEAFLESIHEPDPICAPTKRARGDIHAEISNVISAVLQVSLKNAKDLRH</sequence>
<dbReference type="PANTHER" id="PTHR10272:SF0">
    <property type="entry name" value="PLATELET-ACTIVATING FACTOR ACETYLHYDROLASE"/>
    <property type="match status" value="1"/>
</dbReference>
<evidence type="ECO:0000256" key="2">
    <source>
        <dbReference type="ARBA" id="ARBA00022963"/>
    </source>
</evidence>
<dbReference type="SUPFAM" id="SSF53474">
    <property type="entry name" value="alpha/beta-Hydrolases"/>
    <property type="match status" value="1"/>
</dbReference>
<feature type="signal peptide" evidence="4">
    <location>
        <begin position="1"/>
        <end position="24"/>
    </location>
</feature>
<organism evidence="6 7">
    <name type="scientific">Brucella thiophenivorans</name>
    <dbReference type="NCBI Taxonomy" id="571255"/>
    <lineage>
        <taxon>Bacteria</taxon>
        <taxon>Pseudomonadati</taxon>
        <taxon>Pseudomonadota</taxon>
        <taxon>Alphaproteobacteria</taxon>
        <taxon>Hyphomicrobiales</taxon>
        <taxon>Brucellaceae</taxon>
        <taxon>Brucella/Ochrobactrum group</taxon>
        <taxon>Brucella</taxon>
    </lineage>
</organism>
<name>A0A256FYK2_9HYPH</name>
<evidence type="ECO:0000256" key="3">
    <source>
        <dbReference type="ARBA" id="ARBA00023098"/>
    </source>
</evidence>
<dbReference type="EMBL" id="NNRJ01000015">
    <property type="protein sequence ID" value="OYR19924.1"/>
    <property type="molecule type" value="Genomic_DNA"/>
</dbReference>
<keyword evidence="4" id="KW-0732">Signal</keyword>
<proteinExistence type="predicted"/>
<dbReference type="InterPro" id="IPR016986">
    <property type="entry name" value="UCP031982_abhydr"/>
</dbReference>
<keyword evidence="1" id="KW-0378">Hydrolase</keyword>
<dbReference type="InterPro" id="IPR029058">
    <property type="entry name" value="AB_hydrolase_fold"/>
</dbReference>
<dbReference type="PANTHER" id="PTHR10272">
    <property type="entry name" value="PLATELET-ACTIVATING FACTOR ACETYLHYDROLASE"/>
    <property type="match status" value="1"/>
</dbReference>
<evidence type="ECO:0000259" key="5">
    <source>
        <dbReference type="Pfam" id="PF00561"/>
    </source>
</evidence>
<feature type="domain" description="AB hydrolase-1" evidence="5">
    <location>
        <begin position="83"/>
        <end position="179"/>
    </location>
</feature>
<dbReference type="GO" id="GO:0016042">
    <property type="term" value="P:lipid catabolic process"/>
    <property type="evidence" value="ECO:0007669"/>
    <property type="project" value="UniProtKB-KW"/>
</dbReference>
<dbReference type="InterPro" id="IPR000073">
    <property type="entry name" value="AB_hydrolase_1"/>
</dbReference>
<dbReference type="Proteomes" id="UP000215590">
    <property type="component" value="Unassembled WGS sequence"/>
</dbReference>
<dbReference type="Gene3D" id="3.40.50.1820">
    <property type="entry name" value="alpha/beta hydrolase"/>
    <property type="match status" value="1"/>
</dbReference>
<keyword evidence="7" id="KW-1185">Reference proteome</keyword>
<dbReference type="AlphaFoldDB" id="A0A256FYK2"/>
<feature type="chain" id="PRO_5013282135" evidence="4">
    <location>
        <begin position="25"/>
        <end position="360"/>
    </location>
</feature>
<keyword evidence="3" id="KW-0443">Lipid metabolism</keyword>
<comment type="caution">
    <text evidence="6">The sequence shown here is derived from an EMBL/GenBank/DDBJ whole genome shotgun (WGS) entry which is preliminary data.</text>
</comment>
<dbReference type="GO" id="GO:0003847">
    <property type="term" value="F:1-alkyl-2-acetylglycerophosphocholine esterase activity"/>
    <property type="evidence" value="ECO:0007669"/>
    <property type="project" value="TreeGrafter"/>
</dbReference>
<evidence type="ECO:0000313" key="6">
    <source>
        <dbReference type="EMBL" id="OYR19924.1"/>
    </source>
</evidence>
<keyword evidence="2" id="KW-0442">Lipid degradation</keyword>
<evidence type="ECO:0000313" key="7">
    <source>
        <dbReference type="Proteomes" id="UP000215590"/>
    </source>
</evidence>
<accession>A0A256FYK2</accession>
<dbReference type="Pfam" id="PF00561">
    <property type="entry name" value="Abhydrolase_1"/>
    <property type="match status" value="1"/>
</dbReference>
<evidence type="ECO:0000256" key="4">
    <source>
        <dbReference type="SAM" id="SignalP"/>
    </source>
</evidence>
<gene>
    <name evidence="6" type="ORF">CEV31_1343</name>
</gene>
<evidence type="ECO:0000256" key="1">
    <source>
        <dbReference type="ARBA" id="ARBA00022801"/>
    </source>
</evidence>
<reference evidence="6 7" key="1">
    <citation type="submission" date="2017-07" db="EMBL/GenBank/DDBJ databases">
        <title>Phylogenetic study on the rhizospheric bacterium Ochrobactrum sp. A44.</title>
        <authorList>
            <person name="Krzyzanowska D.M."/>
            <person name="Ossowicki A."/>
            <person name="Rajewska M."/>
            <person name="Maciag T."/>
            <person name="Kaczynski Z."/>
            <person name="Czerwicka M."/>
            <person name="Jafra S."/>
        </authorList>
    </citation>
    <scope>NUCLEOTIDE SEQUENCE [LARGE SCALE GENOMIC DNA]</scope>
    <source>
        <strain evidence="6 7">DSM 7216</strain>
    </source>
</reference>
<dbReference type="RefSeq" id="WP_169717311.1">
    <property type="nucleotide sequence ID" value="NZ_JBHEEK010000001.1"/>
</dbReference>
<protein>
    <submittedName>
        <fullName evidence="6">Prolyl oligopeptidase family protein</fullName>
    </submittedName>
</protein>